<protein>
    <recommendedName>
        <fullName evidence="1">PPM-type phosphatase domain-containing protein</fullName>
    </recommendedName>
</protein>
<dbReference type="Gene3D" id="3.60.40.10">
    <property type="entry name" value="PPM-type phosphatase domain"/>
    <property type="match status" value="1"/>
</dbReference>
<dbReference type="InterPro" id="IPR001932">
    <property type="entry name" value="PPM-type_phosphatase-like_dom"/>
</dbReference>
<evidence type="ECO:0000313" key="3">
    <source>
        <dbReference type="Proteomes" id="UP000767854"/>
    </source>
</evidence>
<dbReference type="Pfam" id="PF13672">
    <property type="entry name" value="PP2C_2"/>
    <property type="match status" value="1"/>
</dbReference>
<dbReference type="EMBL" id="JAFBDT010000014">
    <property type="protein sequence ID" value="MBM7562244.1"/>
    <property type="molecule type" value="Genomic_DNA"/>
</dbReference>
<accession>A0ABS2MS77</accession>
<dbReference type="SUPFAM" id="SSF81606">
    <property type="entry name" value="PP2C-like"/>
    <property type="match status" value="1"/>
</dbReference>
<dbReference type="Proteomes" id="UP000767854">
    <property type="component" value="Unassembled WGS sequence"/>
</dbReference>
<sequence length="477" mass="53507">MAVMASASVTGKRHVLQGTPNQDAVLGCTGHHQFMVLADGHGGEKHHRSKEGANLAIESVVECLEALWEEIVALPSLDKRLVYFENTFSLAVCDKWLEKVEFNPEPFGCTLLVAVWCEEALYFLQLGDGRSVVVLEDGAVIYPISEIERMGGETDSLAMQDAWLAVRIGYIQEERQVVFAGLFSDGVTNAYPSGIIDETKFYRAMASVENPDDLENHLTKALEIAESYSKDDASGIVYRPLNCKTNAEVICDNPCIVTADYPSHWRPVSELLAGALMHKKIEIAQRIAIGNWKNAYSQTELSIKRLFLDERTQEIHFMCRLGTEAERLALIQSFFEPYDFGTVNKETLNQYTIDQKRKLAYCFVCGVSYIGHCPICGCENKSGIEICSGNGTFKIQFDTKIFLHHLMPLKGTFDPLIGEIVQHPKDFSVWGIVNRCNFQWEMTSPIQKNIKKNEVLKLIHKEIVLNIGGIPTAIRFV</sequence>
<gene>
    <name evidence="2" type="ORF">JOC49_001787</name>
</gene>
<feature type="domain" description="PPM-type phosphatase" evidence="1">
    <location>
        <begin position="10"/>
        <end position="223"/>
    </location>
</feature>
<comment type="caution">
    <text evidence="2">The sequence shown here is derived from an EMBL/GenBank/DDBJ whole genome shotgun (WGS) entry which is preliminary data.</text>
</comment>
<proteinExistence type="predicted"/>
<organism evidence="2 3">
    <name type="scientific">Fusibacter tunisiensis</name>
    <dbReference type="NCBI Taxonomy" id="1008308"/>
    <lineage>
        <taxon>Bacteria</taxon>
        <taxon>Bacillati</taxon>
        <taxon>Bacillota</taxon>
        <taxon>Clostridia</taxon>
        <taxon>Eubacteriales</taxon>
        <taxon>Eubacteriales Family XII. Incertae Sedis</taxon>
        <taxon>Fusibacter</taxon>
    </lineage>
</organism>
<evidence type="ECO:0000313" key="2">
    <source>
        <dbReference type="EMBL" id="MBM7562244.1"/>
    </source>
</evidence>
<evidence type="ECO:0000259" key="1">
    <source>
        <dbReference type="Pfam" id="PF13672"/>
    </source>
</evidence>
<reference evidence="2 3" key="1">
    <citation type="submission" date="2021-01" db="EMBL/GenBank/DDBJ databases">
        <title>Genomic Encyclopedia of Type Strains, Phase IV (KMG-IV): sequencing the most valuable type-strain genomes for metagenomic binning, comparative biology and taxonomic classification.</title>
        <authorList>
            <person name="Goeker M."/>
        </authorList>
    </citation>
    <scope>NUCLEOTIDE SEQUENCE [LARGE SCALE GENOMIC DNA]</scope>
    <source>
        <strain evidence="2 3">DSM 24436</strain>
    </source>
</reference>
<name>A0ABS2MS77_9FIRM</name>
<dbReference type="InterPro" id="IPR036457">
    <property type="entry name" value="PPM-type-like_dom_sf"/>
</dbReference>
<keyword evidence="3" id="KW-1185">Reference proteome</keyword>